<proteinExistence type="inferred from homology"/>
<dbReference type="InterPro" id="IPR036514">
    <property type="entry name" value="SGNH_hydro_sf"/>
</dbReference>
<dbReference type="InterPro" id="IPR051058">
    <property type="entry name" value="GDSL_Est/Lipase"/>
</dbReference>
<dbReference type="GO" id="GO:0016042">
    <property type="term" value="P:lipid catabolic process"/>
    <property type="evidence" value="ECO:0007669"/>
    <property type="project" value="UniProtKB-KW"/>
</dbReference>
<feature type="signal peptide" evidence="4">
    <location>
        <begin position="1"/>
        <end position="20"/>
    </location>
</feature>
<accession>A0A438C1B5</accession>
<feature type="chain" id="PRO_5019261494" evidence="4">
    <location>
        <begin position="21"/>
        <end position="332"/>
    </location>
</feature>
<comment type="caution">
    <text evidence="5">The sequence shown here is derived from an EMBL/GenBank/DDBJ whole genome shotgun (WGS) entry which is preliminary data.</text>
</comment>
<evidence type="ECO:0000256" key="2">
    <source>
        <dbReference type="ARBA" id="ARBA00022801"/>
    </source>
</evidence>
<dbReference type="SUPFAM" id="SSF52266">
    <property type="entry name" value="SGNH hydrolase"/>
    <property type="match status" value="1"/>
</dbReference>
<dbReference type="PANTHER" id="PTHR45648">
    <property type="entry name" value="GDSL LIPASE/ACYLHYDROLASE FAMILY PROTEIN (AFU_ORTHOLOGUE AFUA_4G14700)"/>
    <property type="match status" value="1"/>
</dbReference>
<dbReference type="PANTHER" id="PTHR45648:SF141">
    <property type="entry name" value="GDSL ESTERASE_LIPASE 6"/>
    <property type="match status" value="1"/>
</dbReference>
<keyword evidence="3" id="KW-0442">Lipid degradation</keyword>
<dbReference type="AlphaFoldDB" id="A0A438C1B5"/>
<comment type="similarity">
    <text evidence="1">Belongs to the 'GDSL' lipolytic enzyme family.</text>
</comment>
<evidence type="ECO:0000256" key="3">
    <source>
        <dbReference type="ARBA" id="ARBA00022963"/>
    </source>
</evidence>
<dbReference type="CDD" id="cd01837">
    <property type="entry name" value="SGNH_plant_lipase_like"/>
    <property type="match status" value="1"/>
</dbReference>
<dbReference type="Gene3D" id="3.40.50.1110">
    <property type="entry name" value="SGNH hydrolase"/>
    <property type="match status" value="1"/>
</dbReference>
<dbReference type="EMBL" id="QGNW01002582">
    <property type="protein sequence ID" value="RVW17027.1"/>
    <property type="molecule type" value="Genomic_DNA"/>
</dbReference>
<sequence length="332" mass="36943">MEKVLLLLLLSLASSPSVFSFNVPAIFTFGDSIFDAGNNHFLKNCTAQADFPPYGSSFFHHPTGRFTNGRTVADFISQFIGLDLQKPYLQAQIEVVNGTQKNYPSNGINFASAGSGVLRETNKDMGVIPIQDQLQQFQTLVQQNQIDSKLVQQSLFFLESGSNDVFNYFLPFVTPTLDPDAYMQVMLTEVVHYLDTIYKLGARRIAVFALGPVDVFQPGPSCLDIPIKYPGAVGIYGAVYDIVQRLRAIPKHYGFSDVSNACCGDGILRGMLQCGQEGYKICPNPYEYLFWDYFHPSEHTYKLISKGLWGGKQSQVRPINLRTLANLTLSSV</sequence>
<evidence type="ECO:0000256" key="4">
    <source>
        <dbReference type="SAM" id="SignalP"/>
    </source>
</evidence>
<protein>
    <submittedName>
        <fullName evidence="5">GDSL esterase/lipase 6</fullName>
    </submittedName>
</protein>
<dbReference type="InterPro" id="IPR035669">
    <property type="entry name" value="SGNH_plant_lipase-like"/>
</dbReference>
<dbReference type="InterPro" id="IPR001087">
    <property type="entry name" value="GDSL"/>
</dbReference>
<dbReference type="Proteomes" id="UP000288805">
    <property type="component" value="Unassembled WGS sequence"/>
</dbReference>
<evidence type="ECO:0000313" key="5">
    <source>
        <dbReference type="EMBL" id="RVW17027.1"/>
    </source>
</evidence>
<dbReference type="Pfam" id="PF00657">
    <property type="entry name" value="Lipase_GDSL"/>
    <property type="match status" value="1"/>
</dbReference>
<keyword evidence="3" id="KW-0443">Lipid metabolism</keyword>
<organism evidence="5 6">
    <name type="scientific">Vitis vinifera</name>
    <name type="common">Grape</name>
    <dbReference type="NCBI Taxonomy" id="29760"/>
    <lineage>
        <taxon>Eukaryota</taxon>
        <taxon>Viridiplantae</taxon>
        <taxon>Streptophyta</taxon>
        <taxon>Embryophyta</taxon>
        <taxon>Tracheophyta</taxon>
        <taxon>Spermatophyta</taxon>
        <taxon>Magnoliopsida</taxon>
        <taxon>eudicotyledons</taxon>
        <taxon>Gunneridae</taxon>
        <taxon>Pentapetalae</taxon>
        <taxon>rosids</taxon>
        <taxon>Vitales</taxon>
        <taxon>Vitaceae</taxon>
        <taxon>Viteae</taxon>
        <taxon>Vitis</taxon>
    </lineage>
</organism>
<keyword evidence="4" id="KW-0732">Signal</keyword>
<keyword evidence="2" id="KW-0378">Hydrolase</keyword>
<name>A0A438C1B5_VITVI</name>
<reference evidence="5 6" key="1">
    <citation type="journal article" date="2018" name="PLoS Genet.">
        <title>Population sequencing reveals clonal diversity and ancestral inbreeding in the grapevine cultivar Chardonnay.</title>
        <authorList>
            <person name="Roach M.J."/>
            <person name="Johnson D.L."/>
            <person name="Bohlmann J."/>
            <person name="van Vuuren H.J."/>
            <person name="Jones S.J."/>
            <person name="Pretorius I.S."/>
            <person name="Schmidt S.A."/>
            <person name="Borneman A.R."/>
        </authorList>
    </citation>
    <scope>NUCLEOTIDE SEQUENCE [LARGE SCALE GENOMIC DNA]</scope>
    <source>
        <strain evidence="6">cv. Chardonnay</strain>
        <tissue evidence="5">Leaf</tissue>
    </source>
</reference>
<dbReference type="GO" id="GO:0016788">
    <property type="term" value="F:hydrolase activity, acting on ester bonds"/>
    <property type="evidence" value="ECO:0007669"/>
    <property type="project" value="InterPro"/>
</dbReference>
<gene>
    <name evidence="5" type="primary">GLIP6_1</name>
    <name evidence="5" type="ORF">CK203_070696</name>
</gene>
<evidence type="ECO:0000313" key="6">
    <source>
        <dbReference type="Proteomes" id="UP000288805"/>
    </source>
</evidence>
<evidence type="ECO:0000256" key="1">
    <source>
        <dbReference type="ARBA" id="ARBA00008668"/>
    </source>
</evidence>